<keyword evidence="3 7" id="KW-1134">Transmembrane beta strand</keyword>
<dbReference type="InterPro" id="IPR011662">
    <property type="entry name" value="Secretin/TonB_short_N"/>
</dbReference>
<evidence type="ECO:0000259" key="9">
    <source>
        <dbReference type="Pfam" id="PF07660"/>
    </source>
</evidence>
<dbReference type="Pfam" id="PF07715">
    <property type="entry name" value="Plug"/>
    <property type="match status" value="1"/>
</dbReference>
<keyword evidence="11" id="KW-0675">Receptor</keyword>
<feature type="chain" id="PRO_5047039473" evidence="8">
    <location>
        <begin position="22"/>
        <end position="1067"/>
    </location>
</feature>
<feature type="domain" description="TonB-dependent receptor plug" evidence="10">
    <location>
        <begin position="201"/>
        <end position="322"/>
    </location>
</feature>
<proteinExistence type="inferred from homology"/>
<dbReference type="PROSITE" id="PS52016">
    <property type="entry name" value="TONB_DEPENDENT_REC_3"/>
    <property type="match status" value="1"/>
</dbReference>
<evidence type="ECO:0000256" key="2">
    <source>
        <dbReference type="ARBA" id="ARBA00022448"/>
    </source>
</evidence>
<dbReference type="InterPro" id="IPR008969">
    <property type="entry name" value="CarboxyPept-like_regulatory"/>
</dbReference>
<dbReference type="Pfam" id="PF13715">
    <property type="entry name" value="CarbopepD_reg_2"/>
    <property type="match status" value="1"/>
</dbReference>
<evidence type="ECO:0000256" key="3">
    <source>
        <dbReference type="ARBA" id="ARBA00022452"/>
    </source>
</evidence>
<dbReference type="SUPFAM" id="SSF49464">
    <property type="entry name" value="Carboxypeptidase regulatory domain-like"/>
    <property type="match status" value="1"/>
</dbReference>
<evidence type="ECO:0000256" key="5">
    <source>
        <dbReference type="ARBA" id="ARBA00023136"/>
    </source>
</evidence>
<dbReference type="InterPro" id="IPR037066">
    <property type="entry name" value="Plug_dom_sf"/>
</dbReference>
<dbReference type="EMBL" id="CP149822">
    <property type="protein sequence ID" value="WZN39652.1"/>
    <property type="molecule type" value="Genomic_DNA"/>
</dbReference>
<sequence>MRLTAFLILAACLNASASTYAQNVSVKLRNASLEEVFSAVKRQTGYLFFYDRELLRNAGKVTIQASNQPLESFLLEVFKNQPLDYSVKDKTIFIKPKTQTVTAPSAKEARQEVTGTVTGTDGAPLPGVTIRIKGSQIGTATDVDGKFKLNAEPGDVLVISYIGYEAQEVTVGSGALSIRLKPNISALDEAVVIGYGSAVRKSLTGSVSSVRSKDLSTSPVTDPLAAMQGRVPGLFISSNSGLPGTTFNVTLRGQNSLLQANGPLYVIDGVPYLDAPMNTSIPVAGGNQSPLAAINPADIERIDVLKDADATAIYGSRAANGVVMITTKKGKSGKLKVNANVYSGGSKVVSRMPMLNTSEFLAMRKEAFANDNITPSETNAPDIVEWDQNADNDWQKRLIGNTAQQTEAQLSISGGNAQTRYMASGTWRKEGTVLPNDLAYNRGTGRFSLDHNSKNNRFGFRASASYSGEKNNSLSSDMSYVYNLAPNYPEFDGSGNYYWFGNDQNPIAPLGRGYESKTGNLLTNGEIRYTILDGLTAKVTGGYTRNTMEQESLVPNKTLNPTTSTGSSASFGEMKAHSWVVEPQIEYKRTIAKGELSVMAGASWQENVRDGKRTDASKFSSDEFLHIPDSATVRNTNLTYYMYRYNSVFGRVNYNWDGKYIVNASFRRDGSTRFGPDSRWGNFGAVGAAWVFSEENGMKQFTWLTHGKLRGSYGSVGSDNIGYYDYLASWASSNSAYVYDGSNGLVPARIANSLYRWEETRKSELGLELGFLQNRILFNAGYYHSLTDNQLIDLALTPQVGFSDLRDNFDAVVQNSGWEFDVTTVNMQRDHFNWSTSFNITIPKNKLKKFDNIESSVYRDTYVVGEPLTIEKGYQFLYVGAHDGVPVFWTKDGSGGRPTQYTDYVILGNNMAEMYGGLQNSLRYKKLELDFLFQFVKQEGKEYNYGPQANAYGTRFNQGREALDRWQKPGDVTDIPKATTNPANTLFDVYRASTAVWGDASFIRLKNVSLRYDLSEYARRIKLSRLAVYANAQNLLTFTNYKGMDPETQGIRLPPVKTITAGIQLSL</sequence>
<evidence type="ECO:0000256" key="8">
    <source>
        <dbReference type="SAM" id="SignalP"/>
    </source>
</evidence>
<comment type="similarity">
    <text evidence="7">Belongs to the TonB-dependent receptor family.</text>
</comment>
<evidence type="ECO:0000256" key="7">
    <source>
        <dbReference type="PROSITE-ProRule" id="PRU01360"/>
    </source>
</evidence>
<keyword evidence="8" id="KW-0732">Signal</keyword>
<evidence type="ECO:0000256" key="1">
    <source>
        <dbReference type="ARBA" id="ARBA00004571"/>
    </source>
</evidence>
<dbReference type="Proteomes" id="UP001485459">
    <property type="component" value="Chromosome"/>
</dbReference>
<dbReference type="NCBIfam" id="TIGR04056">
    <property type="entry name" value="OMP_RagA_SusC"/>
    <property type="match status" value="1"/>
</dbReference>
<dbReference type="Gene3D" id="2.40.170.20">
    <property type="entry name" value="TonB-dependent receptor, beta-barrel domain"/>
    <property type="match status" value="1"/>
</dbReference>
<keyword evidence="12" id="KW-1185">Reference proteome</keyword>
<dbReference type="InterPro" id="IPR012910">
    <property type="entry name" value="Plug_dom"/>
</dbReference>
<evidence type="ECO:0000313" key="12">
    <source>
        <dbReference type="Proteomes" id="UP001485459"/>
    </source>
</evidence>
<keyword evidence="4 7" id="KW-0812">Transmembrane</keyword>
<keyword evidence="6 7" id="KW-0998">Cell outer membrane</keyword>
<dbReference type="InterPro" id="IPR039426">
    <property type="entry name" value="TonB-dep_rcpt-like"/>
</dbReference>
<dbReference type="Pfam" id="PF07660">
    <property type="entry name" value="STN"/>
    <property type="match status" value="1"/>
</dbReference>
<evidence type="ECO:0000256" key="6">
    <source>
        <dbReference type="ARBA" id="ARBA00023237"/>
    </source>
</evidence>
<name>A0ABZ2YK62_9BACT</name>
<dbReference type="InterPro" id="IPR023996">
    <property type="entry name" value="TonB-dep_OMP_SusC/RagA"/>
</dbReference>
<keyword evidence="5 7" id="KW-0472">Membrane</keyword>
<evidence type="ECO:0000259" key="10">
    <source>
        <dbReference type="Pfam" id="PF07715"/>
    </source>
</evidence>
<dbReference type="Gene3D" id="2.170.130.10">
    <property type="entry name" value="TonB-dependent receptor, plug domain"/>
    <property type="match status" value="1"/>
</dbReference>
<evidence type="ECO:0000313" key="11">
    <source>
        <dbReference type="EMBL" id="WZN39652.1"/>
    </source>
</evidence>
<reference evidence="12" key="1">
    <citation type="submission" date="2024-03" db="EMBL/GenBank/DDBJ databases">
        <title>Chitinophaga horti sp. nov., isolated from garden soil.</title>
        <authorList>
            <person name="Lee D.S."/>
            <person name="Han D.M."/>
            <person name="Baek J.H."/>
            <person name="Choi D.G."/>
            <person name="Jeon J.H."/>
            <person name="Jeon C.O."/>
        </authorList>
    </citation>
    <scope>NUCLEOTIDE SEQUENCE [LARGE SCALE GENOMIC DNA]</scope>
    <source>
        <strain evidence="12">GPA1</strain>
    </source>
</reference>
<feature type="domain" description="Secretin/TonB short N-terminal" evidence="9">
    <location>
        <begin position="46"/>
        <end position="97"/>
    </location>
</feature>
<dbReference type="RefSeq" id="WP_341834630.1">
    <property type="nucleotide sequence ID" value="NZ_CP149822.1"/>
</dbReference>
<dbReference type="Gene3D" id="2.60.40.1120">
    <property type="entry name" value="Carboxypeptidase-like, regulatory domain"/>
    <property type="match status" value="1"/>
</dbReference>
<dbReference type="InterPro" id="IPR036942">
    <property type="entry name" value="Beta-barrel_TonB_sf"/>
</dbReference>
<organism evidence="11 12">
    <name type="scientific">Chitinophaga pollutisoli</name>
    <dbReference type="NCBI Taxonomy" id="3133966"/>
    <lineage>
        <taxon>Bacteria</taxon>
        <taxon>Pseudomonadati</taxon>
        <taxon>Bacteroidota</taxon>
        <taxon>Chitinophagia</taxon>
        <taxon>Chitinophagales</taxon>
        <taxon>Chitinophagaceae</taxon>
        <taxon>Chitinophaga</taxon>
    </lineage>
</organism>
<accession>A0ABZ2YK62</accession>
<dbReference type="NCBIfam" id="TIGR04057">
    <property type="entry name" value="SusC_RagA_signa"/>
    <property type="match status" value="1"/>
</dbReference>
<keyword evidence="2 7" id="KW-0813">Transport</keyword>
<dbReference type="InterPro" id="IPR023997">
    <property type="entry name" value="TonB-dep_OMP_SusC/RagA_CS"/>
</dbReference>
<evidence type="ECO:0000256" key="4">
    <source>
        <dbReference type="ARBA" id="ARBA00022692"/>
    </source>
</evidence>
<comment type="subcellular location">
    <subcellularLocation>
        <location evidence="1 7">Cell outer membrane</location>
        <topology evidence="1 7">Multi-pass membrane protein</topology>
    </subcellularLocation>
</comment>
<protein>
    <submittedName>
        <fullName evidence="11">TonB-dependent receptor</fullName>
    </submittedName>
</protein>
<dbReference type="SUPFAM" id="SSF56935">
    <property type="entry name" value="Porins"/>
    <property type="match status" value="1"/>
</dbReference>
<feature type="signal peptide" evidence="8">
    <location>
        <begin position="1"/>
        <end position="21"/>
    </location>
</feature>
<gene>
    <name evidence="11" type="ORF">WJU16_16755</name>
</gene>